<evidence type="ECO:0000313" key="1">
    <source>
        <dbReference type="EMBL" id="KGN94026.1"/>
    </source>
</evidence>
<dbReference type="EMBL" id="JQJC01000021">
    <property type="protein sequence ID" value="KGN94026.1"/>
    <property type="molecule type" value="Genomic_DNA"/>
</dbReference>
<accession>A0AB34PHC6</accession>
<protein>
    <recommendedName>
        <fullName evidence="3">Lipoprotein</fullName>
    </recommendedName>
</protein>
<name>A0AB34PHC6_9PORP</name>
<reference evidence="1 2" key="1">
    <citation type="submission" date="2014-08" db="EMBL/GenBank/DDBJ databases">
        <title>Porphyromonas crevioricanis strain:COT-253_OH1447 Genome sequencing.</title>
        <authorList>
            <person name="Wallis C."/>
            <person name="Deusch O."/>
            <person name="O'Flynn C."/>
            <person name="Davis I."/>
            <person name="Jospin G."/>
            <person name="Darling A.E."/>
            <person name="Coil D.A."/>
            <person name="Alexiev A."/>
            <person name="Horsfall A."/>
            <person name="Kirkwood N."/>
            <person name="Harris S."/>
            <person name="Eisen J.A."/>
        </authorList>
    </citation>
    <scope>NUCLEOTIDE SEQUENCE [LARGE SCALE GENOMIC DNA]</scope>
    <source>
        <strain evidence="2">COT-253 OH1447</strain>
    </source>
</reference>
<evidence type="ECO:0008006" key="3">
    <source>
        <dbReference type="Google" id="ProtNLM"/>
    </source>
</evidence>
<organism evidence="1 2">
    <name type="scientific">Porphyromonas crevioricanis</name>
    <dbReference type="NCBI Taxonomy" id="393921"/>
    <lineage>
        <taxon>Bacteria</taxon>
        <taxon>Pseudomonadati</taxon>
        <taxon>Bacteroidota</taxon>
        <taxon>Bacteroidia</taxon>
        <taxon>Bacteroidales</taxon>
        <taxon>Porphyromonadaceae</taxon>
        <taxon>Porphyromonas</taxon>
    </lineage>
</organism>
<sequence length="226" mass="25623">MWGGFCSECSLALLFFCRSMKKPFVVALFCFLLLGLCLTSCDFFKQPEEPPALEKMPPVSQSGKNIVAFEIEGFDKPFYVNKWGQFWGFPIPREASVVLNYSEKDDSYFLYIYSSKMGGDGPVRKFSLCFEFHKEENSFVIDNDKIAVSFYDRALPRYIGRNVTRNGGKIFVDKLDLDVPAIAGRFEISVEPATTIVIPPKRLVVDSVVPPGSFSVDQEEPNKRLF</sequence>
<dbReference type="AlphaFoldDB" id="A0AB34PHC6"/>
<dbReference type="Proteomes" id="UP000030136">
    <property type="component" value="Unassembled WGS sequence"/>
</dbReference>
<evidence type="ECO:0000313" key="2">
    <source>
        <dbReference type="Proteomes" id="UP000030136"/>
    </source>
</evidence>
<comment type="caution">
    <text evidence="1">The sequence shown here is derived from an EMBL/GenBank/DDBJ whole genome shotgun (WGS) entry which is preliminary data.</text>
</comment>
<gene>
    <name evidence="1" type="ORF">HQ38_07460</name>
</gene>
<proteinExistence type="predicted"/>